<proteinExistence type="predicted"/>
<protein>
    <submittedName>
        <fullName evidence="1">Uncharacterized protein</fullName>
    </submittedName>
</protein>
<keyword evidence="2" id="KW-1185">Reference proteome</keyword>
<name>A0ABR2AF83_9ROSI</name>
<comment type="caution">
    <text evidence="1">The sequence shown here is derived from an EMBL/GenBank/DDBJ whole genome shotgun (WGS) entry which is preliminary data.</text>
</comment>
<evidence type="ECO:0000313" key="1">
    <source>
        <dbReference type="EMBL" id="KAK8491772.1"/>
    </source>
</evidence>
<organism evidence="1 2">
    <name type="scientific">Hibiscus sabdariffa</name>
    <name type="common">roselle</name>
    <dbReference type="NCBI Taxonomy" id="183260"/>
    <lineage>
        <taxon>Eukaryota</taxon>
        <taxon>Viridiplantae</taxon>
        <taxon>Streptophyta</taxon>
        <taxon>Embryophyta</taxon>
        <taxon>Tracheophyta</taxon>
        <taxon>Spermatophyta</taxon>
        <taxon>Magnoliopsida</taxon>
        <taxon>eudicotyledons</taxon>
        <taxon>Gunneridae</taxon>
        <taxon>Pentapetalae</taxon>
        <taxon>rosids</taxon>
        <taxon>malvids</taxon>
        <taxon>Malvales</taxon>
        <taxon>Malvaceae</taxon>
        <taxon>Malvoideae</taxon>
        <taxon>Hibiscus</taxon>
    </lineage>
</organism>
<reference evidence="1 2" key="1">
    <citation type="journal article" date="2024" name="G3 (Bethesda)">
        <title>Genome assembly of Hibiscus sabdariffa L. provides insights into metabolisms of medicinal natural products.</title>
        <authorList>
            <person name="Kim T."/>
        </authorList>
    </citation>
    <scope>NUCLEOTIDE SEQUENCE [LARGE SCALE GENOMIC DNA]</scope>
    <source>
        <strain evidence="1">TK-2024</strain>
        <tissue evidence="1">Old leaves</tissue>
    </source>
</reference>
<accession>A0ABR2AF83</accession>
<sequence>MHLSAVWPFTLFGAGAAVSNDRSGWCLIGPYQWPFPGVMWVALVRVRFSPALWLFRWPTNLFLAGSLFVAACGARPWPVLEIHLCFVQPSIGYVLPCSWRRKLAHLSVPMWPPCLRLHVHCPAICGYHRQSLHGPACPLCAWTNEGLDALSTRTGVYVRLNPSAGPGPLCAYAVHPWVQPPRRCRVR</sequence>
<evidence type="ECO:0000313" key="2">
    <source>
        <dbReference type="Proteomes" id="UP001472677"/>
    </source>
</evidence>
<gene>
    <name evidence="1" type="ORF">V6N12_066217</name>
</gene>
<dbReference type="EMBL" id="JBBPBM010000755">
    <property type="protein sequence ID" value="KAK8491772.1"/>
    <property type="molecule type" value="Genomic_DNA"/>
</dbReference>
<dbReference type="Proteomes" id="UP001472677">
    <property type="component" value="Unassembled WGS sequence"/>
</dbReference>